<evidence type="ECO:0000259" key="10">
    <source>
        <dbReference type="Pfam" id="PF00133"/>
    </source>
</evidence>
<dbReference type="PANTHER" id="PTHR11946">
    <property type="entry name" value="VALYL-TRNA SYNTHETASES"/>
    <property type="match status" value="1"/>
</dbReference>
<keyword evidence="2" id="KW-0963">Cytoplasm</keyword>
<evidence type="ECO:0000256" key="7">
    <source>
        <dbReference type="ARBA" id="ARBA00023054"/>
    </source>
</evidence>
<evidence type="ECO:0000256" key="3">
    <source>
        <dbReference type="ARBA" id="ARBA00022598"/>
    </source>
</evidence>
<keyword evidence="6" id="KW-0648">Protein biosynthesis</keyword>
<dbReference type="GO" id="GO:0004832">
    <property type="term" value="F:valine-tRNA ligase activity"/>
    <property type="evidence" value="ECO:0007669"/>
    <property type="project" value="UniProtKB-EC"/>
</dbReference>
<dbReference type="PRINTS" id="PR00986">
    <property type="entry name" value="TRNASYNTHVAL"/>
</dbReference>
<protein>
    <recommendedName>
        <fullName evidence="1">valine--tRNA ligase</fullName>
        <ecNumber evidence="1">6.1.1.9</ecNumber>
    </recommendedName>
    <alternativeName>
        <fullName evidence="9">Valyl-tRNA synthetase</fullName>
    </alternativeName>
</protein>
<dbReference type="PANTHER" id="PTHR11946:SF93">
    <property type="entry name" value="VALINE--TRNA LIGASE, CHLOROPLASTIC_MITOCHONDRIAL 2"/>
    <property type="match status" value="1"/>
</dbReference>
<evidence type="ECO:0000256" key="9">
    <source>
        <dbReference type="ARBA" id="ARBA00029936"/>
    </source>
</evidence>
<reference evidence="11" key="1">
    <citation type="journal article" date="2014" name="Front. Microbiol.">
        <title>High frequency of phylogenetically diverse reductive dehalogenase-homologous genes in deep subseafloor sedimentary metagenomes.</title>
        <authorList>
            <person name="Kawai M."/>
            <person name="Futagami T."/>
            <person name="Toyoda A."/>
            <person name="Takaki Y."/>
            <person name="Nishi S."/>
            <person name="Hori S."/>
            <person name="Arai W."/>
            <person name="Tsubouchi T."/>
            <person name="Morono Y."/>
            <person name="Uchiyama I."/>
            <person name="Ito T."/>
            <person name="Fujiyama A."/>
            <person name="Inagaki F."/>
            <person name="Takami H."/>
        </authorList>
    </citation>
    <scope>NUCLEOTIDE SEQUENCE</scope>
    <source>
        <strain evidence="11">Expedition CK06-06</strain>
    </source>
</reference>
<keyword evidence="4" id="KW-0547">Nucleotide-binding</keyword>
<feature type="domain" description="Aminoacyl-tRNA synthetase class Ia" evidence="10">
    <location>
        <begin position="40"/>
        <end position="249"/>
    </location>
</feature>
<dbReference type="InterPro" id="IPR014729">
    <property type="entry name" value="Rossmann-like_a/b/a_fold"/>
</dbReference>
<dbReference type="Gene3D" id="3.40.50.620">
    <property type="entry name" value="HUPs"/>
    <property type="match status" value="1"/>
</dbReference>
<dbReference type="FunFam" id="3.40.50.620:FF:000098">
    <property type="entry name" value="Valine--tRNA ligase"/>
    <property type="match status" value="1"/>
</dbReference>
<dbReference type="AlphaFoldDB" id="X0ZDV9"/>
<dbReference type="GO" id="GO:0006438">
    <property type="term" value="P:valyl-tRNA aminoacylation"/>
    <property type="evidence" value="ECO:0007669"/>
    <property type="project" value="InterPro"/>
</dbReference>
<name>X0ZDV9_9ZZZZ</name>
<dbReference type="EC" id="6.1.1.9" evidence="1"/>
<dbReference type="EMBL" id="BART01004907">
    <property type="protein sequence ID" value="GAG58498.1"/>
    <property type="molecule type" value="Genomic_DNA"/>
</dbReference>
<dbReference type="GO" id="GO:0005524">
    <property type="term" value="F:ATP binding"/>
    <property type="evidence" value="ECO:0007669"/>
    <property type="project" value="UniProtKB-KW"/>
</dbReference>
<evidence type="ECO:0000313" key="11">
    <source>
        <dbReference type="EMBL" id="GAG58498.1"/>
    </source>
</evidence>
<evidence type="ECO:0000256" key="4">
    <source>
        <dbReference type="ARBA" id="ARBA00022741"/>
    </source>
</evidence>
<dbReference type="InterPro" id="IPR002300">
    <property type="entry name" value="aa-tRNA-synth_Ia"/>
</dbReference>
<accession>X0ZDV9</accession>
<dbReference type="Pfam" id="PF00133">
    <property type="entry name" value="tRNA-synt_1"/>
    <property type="match status" value="1"/>
</dbReference>
<dbReference type="GO" id="GO:0005829">
    <property type="term" value="C:cytosol"/>
    <property type="evidence" value="ECO:0007669"/>
    <property type="project" value="TreeGrafter"/>
</dbReference>
<feature type="non-terminal residue" evidence="11">
    <location>
        <position position="1"/>
    </location>
</feature>
<dbReference type="Gene3D" id="1.10.730.10">
    <property type="entry name" value="Isoleucyl-tRNA Synthetase, Domain 1"/>
    <property type="match status" value="1"/>
</dbReference>
<keyword evidence="5" id="KW-0067">ATP-binding</keyword>
<keyword evidence="7" id="KW-0175">Coiled coil</keyword>
<proteinExistence type="predicted"/>
<organism evidence="11">
    <name type="scientific">marine sediment metagenome</name>
    <dbReference type="NCBI Taxonomy" id="412755"/>
    <lineage>
        <taxon>unclassified sequences</taxon>
        <taxon>metagenomes</taxon>
        <taxon>ecological metagenomes</taxon>
    </lineage>
</organism>
<keyword evidence="8" id="KW-0030">Aminoacyl-tRNA synthetase</keyword>
<evidence type="ECO:0000256" key="6">
    <source>
        <dbReference type="ARBA" id="ARBA00022917"/>
    </source>
</evidence>
<evidence type="ECO:0000256" key="5">
    <source>
        <dbReference type="ARBA" id="ARBA00022840"/>
    </source>
</evidence>
<evidence type="ECO:0000256" key="8">
    <source>
        <dbReference type="ARBA" id="ARBA00023146"/>
    </source>
</evidence>
<dbReference type="InterPro" id="IPR002303">
    <property type="entry name" value="Valyl-tRNA_ligase"/>
</dbReference>
<evidence type="ECO:0000256" key="2">
    <source>
        <dbReference type="ARBA" id="ARBA00022490"/>
    </source>
</evidence>
<sequence>DRFECRKLILKDLEQEGLITNIEPYDHAEPHCQRCHTIIEPRVSIQWFVKTKPLAGPAVEKVRNGTTTIIPEREERRYYQWMENIHDWCISRQLWWGHRIPVWYCDDCGQEICPEPDVETVTTCPKCKSSKVHQDEDVLDTWFSSGLWPYSTLGWPNTDHPDYKRFYPTDTRETGYDILFFWVAREMMMGIELTGEAPYHTVYLHGMIRDEKGRKISKSMENIDQYDPLVIIKEFGADSLRYVNISTSVPGLDTNLDPKNIEVAHRYCNKIWQASRY</sequence>
<gene>
    <name evidence="11" type="ORF">S01H4_11871</name>
</gene>
<evidence type="ECO:0000256" key="1">
    <source>
        <dbReference type="ARBA" id="ARBA00013169"/>
    </source>
</evidence>
<comment type="caution">
    <text evidence="11">The sequence shown here is derived from an EMBL/GenBank/DDBJ whole genome shotgun (WGS) entry which is preliminary data.</text>
</comment>
<keyword evidence="3" id="KW-0436">Ligase</keyword>
<feature type="non-terminal residue" evidence="11">
    <location>
        <position position="277"/>
    </location>
</feature>
<dbReference type="SUPFAM" id="SSF52374">
    <property type="entry name" value="Nucleotidylyl transferase"/>
    <property type="match status" value="1"/>
</dbReference>